<keyword evidence="4" id="KW-0132">Cell division</keyword>
<dbReference type="SUPFAM" id="SSF52540">
    <property type="entry name" value="P-loop containing nucleoside triphosphate hydrolases"/>
    <property type="match status" value="1"/>
</dbReference>
<dbReference type="InterPro" id="IPR005654">
    <property type="entry name" value="ATPase_AFG1-like"/>
</dbReference>
<keyword evidence="2" id="KW-0067">ATP-binding</keyword>
<evidence type="ECO:0000256" key="2">
    <source>
        <dbReference type="ARBA" id="ARBA00022840"/>
    </source>
</evidence>
<dbReference type="Pfam" id="PF03969">
    <property type="entry name" value="AFG1_ATPase"/>
    <property type="match status" value="1"/>
</dbReference>
<evidence type="ECO:0000313" key="5">
    <source>
        <dbReference type="Proteomes" id="UP000773614"/>
    </source>
</evidence>
<accession>A0A964T6A3</accession>
<feature type="region of interest" description="Disordered" evidence="3">
    <location>
        <begin position="364"/>
        <end position="383"/>
    </location>
</feature>
<dbReference type="Proteomes" id="UP000773614">
    <property type="component" value="Unassembled WGS sequence"/>
</dbReference>
<comment type="caution">
    <text evidence="4">The sequence shown here is derived from an EMBL/GenBank/DDBJ whole genome shotgun (WGS) entry which is preliminary data.</text>
</comment>
<feature type="compositionally biased region" description="Basic and acidic residues" evidence="3">
    <location>
        <begin position="367"/>
        <end position="376"/>
    </location>
</feature>
<dbReference type="PANTHER" id="PTHR12169:SF6">
    <property type="entry name" value="AFG1-LIKE ATPASE"/>
    <property type="match status" value="1"/>
</dbReference>
<gene>
    <name evidence="4" type="ORF">E4O86_16420</name>
</gene>
<dbReference type="NCBIfam" id="NF040713">
    <property type="entry name" value="ZapE"/>
    <property type="match status" value="1"/>
</dbReference>
<dbReference type="GO" id="GO:0005524">
    <property type="term" value="F:ATP binding"/>
    <property type="evidence" value="ECO:0007669"/>
    <property type="project" value="UniProtKB-KW"/>
</dbReference>
<evidence type="ECO:0000256" key="1">
    <source>
        <dbReference type="ARBA" id="ARBA00022741"/>
    </source>
</evidence>
<dbReference type="GO" id="GO:0005737">
    <property type="term" value="C:cytoplasm"/>
    <property type="evidence" value="ECO:0007669"/>
    <property type="project" value="TreeGrafter"/>
</dbReference>
<evidence type="ECO:0000313" key="4">
    <source>
        <dbReference type="EMBL" id="MYZ49298.1"/>
    </source>
</evidence>
<evidence type="ECO:0000256" key="3">
    <source>
        <dbReference type="SAM" id="MobiDB-lite"/>
    </source>
</evidence>
<dbReference type="PANTHER" id="PTHR12169">
    <property type="entry name" value="ATPASE N2B"/>
    <property type="match status" value="1"/>
</dbReference>
<sequence>MQDSVLGRYEALARAGAIEPDPVQRALAVELDGLVATLAERRLGSKRKAFGWLFAKARAQEPTGLYVWGSVGRGKTLLMDLFFAAAPNERKRRVHFHEFMDEVHKRLEAFRRRLRRGEVKGDDPIPPVAAELAGEARLLCLDEFAVNDIADAMILGRLLDHLFRQGVAIVTTSNTPPRELYKDGLNRALFLPAIALIEAHMAVFHLAAPRDFRLEKTGTRPVYITPSGMAADEKLDAAFRELTGRAHGDPAEIENKGRRILVPEAADGVARFTFAELCARPLGASDYLRIARSFDTLFISDIPVMSPATRNEAKRFINLVDTLYDNGVRLFASADAAPAGLWHGASGVEAREFERTASRLVEMQSDAYRERREPRAEAGAGAA</sequence>
<dbReference type="GO" id="GO:0016887">
    <property type="term" value="F:ATP hydrolysis activity"/>
    <property type="evidence" value="ECO:0007669"/>
    <property type="project" value="InterPro"/>
</dbReference>
<keyword evidence="1" id="KW-0547">Nucleotide-binding</keyword>
<dbReference type="RefSeq" id="WP_161141638.1">
    <property type="nucleotide sequence ID" value="NZ_SPKJ01000067.1"/>
</dbReference>
<dbReference type="Gene3D" id="3.40.50.300">
    <property type="entry name" value="P-loop containing nucleotide triphosphate hydrolases"/>
    <property type="match status" value="1"/>
</dbReference>
<reference evidence="4" key="1">
    <citation type="submission" date="2019-03" db="EMBL/GenBank/DDBJ databases">
        <title>Afifella sp. nov., isolated from activated sludge.</title>
        <authorList>
            <person name="Li Q."/>
            <person name="Liu Y."/>
        </authorList>
    </citation>
    <scope>NUCLEOTIDE SEQUENCE</scope>
    <source>
        <strain evidence="4">L72</strain>
    </source>
</reference>
<dbReference type="EMBL" id="SPKJ01000067">
    <property type="protein sequence ID" value="MYZ49298.1"/>
    <property type="molecule type" value="Genomic_DNA"/>
</dbReference>
<dbReference type="InterPro" id="IPR027417">
    <property type="entry name" value="P-loop_NTPase"/>
</dbReference>
<proteinExistence type="predicted"/>
<name>A0A964T6A3_9HYPH</name>
<keyword evidence="5" id="KW-1185">Reference proteome</keyword>
<dbReference type="GO" id="GO:0051301">
    <property type="term" value="P:cell division"/>
    <property type="evidence" value="ECO:0007669"/>
    <property type="project" value="UniProtKB-KW"/>
</dbReference>
<dbReference type="OrthoDB" id="9774491at2"/>
<keyword evidence="4" id="KW-0131">Cell cycle</keyword>
<dbReference type="AlphaFoldDB" id="A0A964T6A3"/>
<organism evidence="4 5">
    <name type="scientific">Propylenella binzhouense</name>
    <dbReference type="NCBI Taxonomy" id="2555902"/>
    <lineage>
        <taxon>Bacteria</taxon>
        <taxon>Pseudomonadati</taxon>
        <taxon>Pseudomonadota</taxon>
        <taxon>Alphaproteobacteria</taxon>
        <taxon>Hyphomicrobiales</taxon>
        <taxon>Propylenellaceae</taxon>
        <taxon>Propylenella</taxon>
    </lineage>
</organism>
<protein>
    <submittedName>
        <fullName evidence="4">Cell division protein ZapE</fullName>
    </submittedName>
</protein>